<keyword evidence="10 15" id="KW-0862">Zinc</keyword>
<dbReference type="OrthoDB" id="76293at2759"/>
<comment type="function">
    <text evidence="2">May be involved in vacuolar sorting and osmoregulation.</text>
</comment>
<keyword evidence="12" id="KW-0482">Metalloprotease</keyword>
<dbReference type="GO" id="GO:0006508">
    <property type="term" value="P:proteolysis"/>
    <property type="evidence" value="ECO:0007669"/>
    <property type="project" value="UniProtKB-KW"/>
</dbReference>
<dbReference type="InterPro" id="IPR048024">
    <property type="entry name" value="Fxna-like_M28_dom"/>
</dbReference>
<comment type="caution">
    <text evidence="20">The sequence shown here is derived from an EMBL/GenBank/DDBJ whole genome shotgun (WGS) entry which is preliminary data.</text>
</comment>
<dbReference type="PANTHER" id="PTHR12147">
    <property type="entry name" value="METALLOPEPTIDASE M28 FAMILY MEMBER"/>
    <property type="match status" value="1"/>
</dbReference>
<feature type="transmembrane region" description="Helical" evidence="16">
    <location>
        <begin position="574"/>
        <end position="592"/>
    </location>
</feature>
<feature type="transmembrane region" description="Helical" evidence="16">
    <location>
        <begin position="20"/>
        <end position="39"/>
    </location>
</feature>
<keyword evidence="13 16" id="KW-0472">Membrane</keyword>
<dbReference type="CDD" id="cd03875">
    <property type="entry name" value="M28_Fxna_like"/>
    <property type="match status" value="1"/>
</dbReference>
<comment type="cofactor">
    <cofactor evidence="1">
        <name>Zn(2+)</name>
        <dbReference type="ChEBI" id="CHEBI:29105"/>
    </cofactor>
</comment>
<keyword evidence="14" id="KW-0325">Glycoprotein</keyword>
<feature type="transmembrane region" description="Helical" evidence="16">
    <location>
        <begin position="378"/>
        <end position="402"/>
    </location>
</feature>
<feature type="domain" description="Vacuolar membrane protease C-terminal" evidence="18">
    <location>
        <begin position="761"/>
        <end position="921"/>
    </location>
</feature>
<keyword evidence="8 15" id="KW-0479">Metal-binding</keyword>
<dbReference type="GO" id="GO:0008235">
    <property type="term" value="F:metalloexopeptidase activity"/>
    <property type="evidence" value="ECO:0007669"/>
    <property type="project" value="InterPro"/>
</dbReference>
<dbReference type="InterPro" id="IPR045175">
    <property type="entry name" value="M28_fam"/>
</dbReference>
<dbReference type="SUPFAM" id="SSF53187">
    <property type="entry name" value="Zn-dependent exopeptidases"/>
    <property type="match status" value="1"/>
</dbReference>
<keyword evidence="11 16" id="KW-1133">Transmembrane helix</keyword>
<evidence type="ECO:0000256" key="1">
    <source>
        <dbReference type="ARBA" id="ARBA00001947"/>
    </source>
</evidence>
<evidence type="ECO:0000256" key="3">
    <source>
        <dbReference type="ARBA" id="ARBA00004128"/>
    </source>
</evidence>
<evidence type="ECO:0000256" key="12">
    <source>
        <dbReference type="ARBA" id="ARBA00023049"/>
    </source>
</evidence>
<evidence type="ECO:0000256" key="2">
    <source>
        <dbReference type="ARBA" id="ARBA00003273"/>
    </source>
</evidence>
<keyword evidence="5" id="KW-0926">Vacuole</keyword>
<evidence type="ECO:0000313" key="20">
    <source>
        <dbReference type="EMBL" id="KAF9075515.1"/>
    </source>
</evidence>
<proteinExistence type="inferred from homology"/>
<dbReference type="Pfam" id="PF22250">
    <property type="entry name" value="PFF1_C"/>
    <property type="match status" value="1"/>
</dbReference>
<dbReference type="PANTHER" id="PTHR12147:SF58">
    <property type="entry name" value="VACUOLAR MEMBRANE PROTEASE"/>
    <property type="match status" value="1"/>
</dbReference>
<sequence>MTFTARFRAALAQAVGFRTLPVTVLLVLLYLAAILSTLITDQLTSVPPTSTLQSHYGGLNVTEAYKDLHVIAARPHPYNSHANDLVRKYLLQRVKTIQDTYNHTPLVIDDDVVTNGTWSTSLGPGSATYFEGNNILVKIQGTSALPAVLFSAHFDSVSTSTGVTDDGMGIVILLQLIRYFAAHPPHRTVLFNLNNAEEDGLNGAHALLEHPWVKDSSNPEFVNLFGSTFINLEGAGSGGRPLLFRTTDIGSLKSWKNADSPHANIISSEAFSLGIVRSGTDFTVYTNALAIQNPANSTDFAPMRGLDFAFYRGRAKYHTKFDSIPDTEGGNKALWAMMQPSWAAGVALANDDVTSMPSVNKQAVYFDLFNAAFIVFPLSYLSTFNIVAIIVGPIVLVLFTLFESAQSRAAERQVATFSPSATVETEPVASASQLLLAQGVDHADSEDVQVSSSERESGRTMPKSLPFWWKHGQFWVTLLLSIGAQIASVIGFAKLNPLFIGGLILSPPHLITAKPRINLPLHTYKTTNVLAWTSFRTLLIHSYIFSWLIVLVSTVGIIRFGLGGGFYIASIYNALLWVAAVICGFPACFGAAEAPQLEVVHDIGQTGRGDEETEVNERTPLVGRKHFRILKNKLKLGGDQLEDQQPYALWILPLLIVVPFPLILISHVALFLIPSINQTMVDGSPAIMPYATISLLSFLSSLPAMPFIGARKVHRYLMWILGLIWVVCTALAWVPWSGAWVGSIEGYSGGLFPFTENAPFKIFFQQTIELSPSTQNSSSNAKAVTTLTASEPFLRDMVLPLLPSYLNSVASGRKTECSNVAIDTRKTGLPHCSWETSNSEVFHDASSMIHAAGITGVAESATKSSTNWNWTSTTNPWFKAHAKFMSFGQNSTGARFFITANNSRACRVYFDHPVEKLRAYTLNATTDFEEVEANAGWRVQRGFESDTYETLRFGAVNGAKHLLWMYSGPSL</sequence>
<dbReference type="GO" id="GO:0046872">
    <property type="term" value="F:metal ion binding"/>
    <property type="evidence" value="ECO:0007669"/>
    <property type="project" value="UniProtKB-KW"/>
</dbReference>
<reference evidence="20" key="1">
    <citation type="submission" date="2020-11" db="EMBL/GenBank/DDBJ databases">
        <authorList>
            <consortium name="DOE Joint Genome Institute"/>
            <person name="Ahrendt S."/>
            <person name="Riley R."/>
            <person name="Andreopoulos W."/>
            <person name="Labutti K."/>
            <person name="Pangilinan J."/>
            <person name="Ruiz-Duenas F.J."/>
            <person name="Barrasa J.M."/>
            <person name="Sanchez-Garcia M."/>
            <person name="Camarero S."/>
            <person name="Miyauchi S."/>
            <person name="Serrano A."/>
            <person name="Linde D."/>
            <person name="Babiker R."/>
            <person name="Drula E."/>
            <person name="Ayuso-Fernandez I."/>
            <person name="Pacheco R."/>
            <person name="Padilla G."/>
            <person name="Ferreira P."/>
            <person name="Barriuso J."/>
            <person name="Kellner H."/>
            <person name="Castanera R."/>
            <person name="Alfaro M."/>
            <person name="Ramirez L."/>
            <person name="Pisabarro A.G."/>
            <person name="Kuo A."/>
            <person name="Tritt A."/>
            <person name="Lipzen A."/>
            <person name="He G."/>
            <person name="Yan M."/>
            <person name="Ng V."/>
            <person name="Cullen D."/>
            <person name="Martin F."/>
            <person name="Rosso M.-N."/>
            <person name="Henrissat B."/>
            <person name="Hibbett D."/>
            <person name="Martinez A.T."/>
            <person name="Grigoriev I.V."/>
        </authorList>
    </citation>
    <scope>NUCLEOTIDE SEQUENCE</scope>
    <source>
        <strain evidence="20">AH 40177</strain>
    </source>
</reference>
<dbReference type="AlphaFoldDB" id="A0A9P5Q6Q9"/>
<evidence type="ECO:0000259" key="18">
    <source>
        <dbReference type="Pfam" id="PF22250"/>
    </source>
</evidence>
<protein>
    <recommendedName>
        <fullName evidence="15">Peptide hydrolase</fullName>
        <ecNumber evidence="15">3.4.-.-</ecNumber>
    </recommendedName>
</protein>
<keyword evidence="6 15" id="KW-0645">Protease</keyword>
<dbReference type="InterPro" id="IPR053976">
    <property type="entry name" value="PFF1_TM"/>
</dbReference>
<dbReference type="Proteomes" id="UP000772434">
    <property type="component" value="Unassembled WGS sequence"/>
</dbReference>
<evidence type="ECO:0000256" key="5">
    <source>
        <dbReference type="ARBA" id="ARBA00022554"/>
    </source>
</evidence>
<dbReference type="Pfam" id="PF22251">
    <property type="entry name" value="PFF1_TM"/>
    <property type="match status" value="1"/>
</dbReference>
<comment type="similarity">
    <text evidence="4 15">Belongs to the peptidase M28 family.</text>
</comment>
<gene>
    <name evidence="20" type="ORF">BDP27DRAFT_1415298</name>
</gene>
<evidence type="ECO:0000259" key="19">
    <source>
        <dbReference type="Pfam" id="PF22251"/>
    </source>
</evidence>
<evidence type="ECO:0000256" key="9">
    <source>
        <dbReference type="ARBA" id="ARBA00022801"/>
    </source>
</evidence>
<dbReference type="EC" id="3.4.-.-" evidence="15"/>
<keyword evidence="7 16" id="KW-0812">Transmembrane</keyword>
<evidence type="ECO:0000256" key="14">
    <source>
        <dbReference type="ARBA" id="ARBA00023180"/>
    </source>
</evidence>
<keyword evidence="9 15" id="KW-0378">Hydrolase</keyword>
<dbReference type="Pfam" id="PF04389">
    <property type="entry name" value="Peptidase_M28"/>
    <property type="match status" value="1"/>
</dbReference>
<evidence type="ECO:0000256" key="6">
    <source>
        <dbReference type="ARBA" id="ARBA00022670"/>
    </source>
</evidence>
<accession>A0A9P5Q6Q9</accession>
<evidence type="ECO:0000256" key="13">
    <source>
        <dbReference type="ARBA" id="ARBA00023136"/>
    </source>
</evidence>
<evidence type="ECO:0000256" key="4">
    <source>
        <dbReference type="ARBA" id="ARBA00010918"/>
    </source>
</evidence>
<feature type="transmembrane region" description="Helical" evidence="16">
    <location>
        <begin position="685"/>
        <end position="704"/>
    </location>
</feature>
<evidence type="ECO:0000259" key="17">
    <source>
        <dbReference type="Pfam" id="PF04389"/>
    </source>
</evidence>
<feature type="transmembrane region" description="Helical" evidence="16">
    <location>
        <begin position="716"/>
        <end position="734"/>
    </location>
</feature>
<dbReference type="GO" id="GO:0005774">
    <property type="term" value="C:vacuolar membrane"/>
    <property type="evidence" value="ECO:0007669"/>
    <property type="project" value="UniProtKB-SubCell"/>
</dbReference>
<keyword evidence="21" id="KW-1185">Reference proteome</keyword>
<feature type="domain" description="Peptidase M28" evidence="17">
    <location>
        <begin position="134"/>
        <end position="327"/>
    </location>
</feature>
<evidence type="ECO:0000256" key="8">
    <source>
        <dbReference type="ARBA" id="ARBA00022723"/>
    </source>
</evidence>
<dbReference type="InterPro" id="IPR007484">
    <property type="entry name" value="Peptidase_M28"/>
</dbReference>
<feature type="transmembrane region" description="Helical" evidence="16">
    <location>
        <begin position="647"/>
        <end position="673"/>
    </location>
</feature>
<evidence type="ECO:0000256" key="16">
    <source>
        <dbReference type="SAM" id="Phobius"/>
    </source>
</evidence>
<feature type="transmembrane region" description="Helical" evidence="16">
    <location>
        <begin position="540"/>
        <end position="562"/>
    </location>
</feature>
<dbReference type="EMBL" id="JADNRY010000009">
    <property type="protein sequence ID" value="KAF9075515.1"/>
    <property type="molecule type" value="Genomic_DNA"/>
</dbReference>
<name>A0A9P5Q6Q9_9AGAR</name>
<evidence type="ECO:0000313" key="21">
    <source>
        <dbReference type="Proteomes" id="UP000772434"/>
    </source>
</evidence>
<dbReference type="InterPro" id="IPR053975">
    <property type="entry name" value="PFF1_C"/>
</dbReference>
<feature type="domain" description="Vacuolar membrane protease transmembrane" evidence="19">
    <location>
        <begin position="606"/>
        <end position="708"/>
    </location>
</feature>
<comment type="subcellular location">
    <subcellularLocation>
        <location evidence="3">Vacuole membrane</location>
        <topology evidence="3">Multi-pass membrane protein</topology>
    </subcellularLocation>
</comment>
<evidence type="ECO:0000256" key="15">
    <source>
        <dbReference type="RuleBase" id="RU361240"/>
    </source>
</evidence>
<evidence type="ECO:0000256" key="10">
    <source>
        <dbReference type="ARBA" id="ARBA00022833"/>
    </source>
</evidence>
<evidence type="ECO:0000256" key="11">
    <source>
        <dbReference type="ARBA" id="ARBA00022989"/>
    </source>
</evidence>
<evidence type="ECO:0000256" key="7">
    <source>
        <dbReference type="ARBA" id="ARBA00022692"/>
    </source>
</evidence>
<organism evidence="20 21">
    <name type="scientific">Rhodocollybia butyracea</name>
    <dbReference type="NCBI Taxonomy" id="206335"/>
    <lineage>
        <taxon>Eukaryota</taxon>
        <taxon>Fungi</taxon>
        <taxon>Dikarya</taxon>
        <taxon>Basidiomycota</taxon>
        <taxon>Agaricomycotina</taxon>
        <taxon>Agaricomycetes</taxon>
        <taxon>Agaricomycetidae</taxon>
        <taxon>Agaricales</taxon>
        <taxon>Marasmiineae</taxon>
        <taxon>Omphalotaceae</taxon>
        <taxon>Rhodocollybia</taxon>
    </lineage>
</organism>
<dbReference type="Gene3D" id="3.40.630.10">
    <property type="entry name" value="Zn peptidases"/>
    <property type="match status" value="1"/>
</dbReference>